<evidence type="ECO:0000313" key="3">
    <source>
        <dbReference type="Proteomes" id="UP000596427"/>
    </source>
</evidence>
<dbReference type="EMBL" id="CP063362">
    <property type="protein sequence ID" value="QRG05028.1"/>
    <property type="molecule type" value="Genomic_DNA"/>
</dbReference>
<proteinExistence type="predicted"/>
<feature type="transmembrane region" description="Helical" evidence="1">
    <location>
        <begin position="182"/>
        <end position="210"/>
    </location>
</feature>
<name>A0A974PKG3_9HYPH</name>
<dbReference type="RefSeq" id="WP_203191894.1">
    <property type="nucleotide sequence ID" value="NZ_CP063362.1"/>
</dbReference>
<reference evidence="2 3" key="1">
    <citation type="submission" date="2020-10" db="EMBL/GenBank/DDBJ databases">
        <title>Degradation of 1,4-Dioxane by Xanthobacter sp. YN2, via a Novel Group-2 Soluble Di-Iron Monooxygenase.</title>
        <authorList>
            <person name="Ma F."/>
            <person name="Wang Y."/>
            <person name="Yang J."/>
            <person name="Guo H."/>
            <person name="Su D."/>
            <person name="Yu L."/>
        </authorList>
    </citation>
    <scope>NUCLEOTIDE SEQUENCE [LARGE SCALE GENOMIC DNA]</scope>
    <source>
        <strain evidence="2 3">YN2</strain>
    </source>
</reference>
<accession>A0A974PKG3</accession>
<keyword evidence="1" id="KW-1133">Transmembrane helix</keyword>
<evidence type="ECO:0000313" key="2">
    <source>
        <dbReference type="EMBL" id="QRG05028.1"/>
    </source>
</evidence>
<feature type="transmembrane region" description="Helical" evidence="1">
    <location>
        <begin position="113"/>
        <end position="131"/>
    </location>
</feature>
<gene>
    <name evidence="2" type="ORF">EZH22_18070</name>
</gene>
<evidence type="ECO:0000256" key="1">
    <source>
        <dbReference type="SAM" id="Phobius"/>
    </source>
</evidence>
<feature type="transmembrane region" description="Helical" evidence="1">
    <location>
        <begin position="82"/>
        <end position="101"/>
    </location>
</feature>
<dbReference type="InterPro" id="IPR010699">
    <property type="entry name" value="DUF1275"/>
</dbReference>
<sequence>MKGLLGILLCFNAGFVDTAGFVALGGLFAAHVTGNIVTFAASLAHGQMPALAKIIAMPVFALVVIAARQLSRAMIARGMDDFRVLMAVKLVLLAHAALVAIQSGPFPNPDAPSAIMMGMTLVAAMALQNALHRTHLTDTPPSTMMTGTFTQVLVDMSNLWRPAADANVAAIRARLARLSANLGAFFAGCTAAALLYFAVGMWCLLLPAFVALAEVLALGPDAPAKPAG</sequence>
<keyword evidence="1" id="KW-0472">Membrane</keyword>
<keyword evidence="1" id="KW-0812">Transmembrane</keyword>
<dbReference type="AlphaFoldDB" id="A0A974PKG3"/>
<keyword evidence="3" id="KW-1185">Reference proteome</keyword>
<dbReference type="PANTHER" id="PTHR37314">
    <property type="entry name" value="SLR0142 PROTEIN"/>
    <property type="match status" value="1"/>
</dbReference>
<feature type="transmembrane region" description="Helical" evidence="1">
    <location>
        <begin position="50"/>
        <end position="70"/>
    </location>
</feature>
<dbReference type="Proteomes" id="UP000596427">
    <property type="component" value="Chromosome"/>
</dbReference>
<dbReference type="KEGG" id="xdi:EZH22_18070"/>
<organism evidence="2 3">
    <name type="scientific">Xanthobacter dioxanivorans</name>
    <dbReference type="NCBI Taxonomy" id="2528964"/>
    <lineage>
        <taxon>Bacteria</taxon>
        <taxon>Pseudomonadati</taxon>
        <taxon>Pseudomonadota</taxon>
        <taxon>Alphaproteobacteria</taxon>
        <taxon>Hyphomicrobiales</taxon>
        <taxon>Xanthobacteraceae</taxon>
        <taxon>Xanthobacter</taxon>
    </lineage>
</organism>
<dbReference type="PANTHER" id="PTHR37314:SF5">
    <property type="entry name" value="SLR0142 PROTEIN"/>
    <property type="match status" value="1"/>
</dbReference>
<protein>
    <submittedName>
        <fullName evidence="2">DUF1275 domain-containing protein</fullName>
    </submittedName>
</protein>
<dbReference type="Pfam" id="PF06912">
    <property type="entry name" value="DUF1275"/>
    <property type="match status" value="1"/>
</dbReference>